<dbReference type="EMBL" id="AHJE01000072">
    <property type="protein sequence ID" value="EHP40115.1"/>
    <property type="molecule type" value="Genomic_DNA"/>
</dbReference>
<name>H1SBE7_9BURK</name>
<feature type="region of interest" description="Disordered" evidence="1">
    <location>
        <begin position="1"/>
        <end position="39"/>
    </location>
</feature>
<accession>H1SBE7</accession>
<evidence type="ECO:0000313" key="2">
    <source>
        <dbReference type="EMBL" id="EHP40115.1"/>
    </source>
</evidence>
<organism evidence="2 3">
    <name type="scientific">Cupriavidus basilensis OR16</name>
    <dbReference type="NCBI Taxonomy" id="1127483"/>
    <lineage>
        <taxon>Bacteria</taxon>
        <taxon>Pseudomonadati</taxon>
        <taxon>Pseudomonadota</taxon>
        <taxon>Betaproteobacteria</taxon>
        <taxon>Burkholderiales</taxon>
        <taxon>Burkholderiaceae</taxon>
        <taxon>Cupriavidus</taxon>
    </lineage>
</organism>
<dbReference type="AlphaFoldDB" id="H1SBE7"/>
<comment type="caution">
    <text evidence="2">The sequence shown here is derived from an EMBL/GenBank/DDBJ whole genome shotgun (WGS) entry which is preliminary data.</text>
</comment>
<dbReference type="Proteomes" id="UP000005808">
    <property type="component" value="Unassembled WGS sequence"/>
</dbReference>
<protein>
    <submittedName>
        <fullName evidence="2">Putative transposase</fullName>
    </submittedName>
</protein>
<evidence type="ECO:0000313" key="3">
    <source>
        <dbReference type="Proteomes" id="UP000005808"/>
    </source>
</evidence>
<sequence length="39" mass="4693">MSPAQRHAGEDDKILAARHTLYVQARERNPRRWPRHTRD</sequence>
<reference evidence="2 3" key="1">
    <citation type="journal article" date="2012" name="J. Bacteriol.">
        <title>De Novo Genome Project of Cupriavidus basilensis OR16.</title>
        <authorList>
            <person name="Cserhati M."/>
            <person name="Kriszt B."/>
            <person name="Szoboszlay S."/>
            <person name="Toth A."/>
            <person name="Szabo I."/>
            <person name="Tancsics A."/>
            <person name="Nagy I."/>
            <person name="Horvath B."/>
            <person name="Nagy I."/>
            <person name="Kukolya J."/>
        </authorList>
    </citation>
    <scope>NUCLEOTIDE SEQUENCE [LARGE SCALE GENOMIC DNA]</scope>
    <source>
        <strain evidence="2 3">OR16</strain>
    </source>
</reference>
<gene>
    <name evidence="2" type="ORF">OR16_27502</name>
</gene>
<proteinExistence type="predicted"/>
<evidence type="ECO:0000256" key="1">
    <source>
        <dbReference type="SAM" id="MobiDB-lite"/>
    </source>
</evidence>